<comment type="caution">
    <text evidence="1">The sequence shown here is derived from an EMBL/GenBank/DDBJ whole genome shotgun (WGS) entry which is preliminary data.</text>
</comment>
<reference evidence="1 2" key="2">
    <citation type="journal article" date="2022" name="Mol. Ecol. Resour.">
        <title>The genomes of chicory, endive, great burdock and yacon provide insights into Asteraceae paleo-polyploidization history and plant inulin production.</title>
        <authorList>
            <person name="Fan W."/>
            <person name="Wang S."/>
            <person name="Wang H."/>
            <person name="Wang A."/>
            <person name="Jiang F."/>
            <person name="Liu H."/>
            <person name="Zhao H."/>
            <person name="Xu D."/>
            <person name="Zhang Y."/>
        </authorList>
    </citation>
    <scope>NUCLEOTIDE SEQUENCE [LARGE SCALE GENOMIC DNA]</scope>
    <source>
        <strain evidence="2">cv. Niubang</strain>
    </source>
</reference>
<evidence type="ECO:0000313" key="1">
    <source>
        <dbReference type="EMBL" id="KAI3678594.1"/>
    </source>
</evidence>
<sequence>MAGPNFEDLDWSSEEKDEDVVDAPYDLEDESYQECRDNDGGGSNLGDSTNLESEPMEEGDSNMDFERHETNQNEETHVEGTNIE</sequence>
<accession>A0ACB8Y478</accession>
<keyword evidence="2" id="KW-1185">Reference proteome</keyword>
<gene>
    <name evidence="1" type="ORF">L6452_37893</name>
</gene>
<protein>
    <submittedName>
        <fullName evidence="1">Uncharacterized protein</fullName>
    </submittedName>
</protein>
<dbReference type="EMBL" id="CM042060">
    <property type="protein sequence ID" value="KAI3678594.1"/>
    <property type="molecule type" value="Genomic_DNA"/>
</dbReference>
<dbReference type="Proteomes" id="UP001055879">
    <property type="component" value="Linkage Group LG14"/>
</dbReference>
<name>A0ACB8Y478_ARCLA</name>
<proteinExistence type="predicted"/>
<evidence type="ECO:0000313" key="2">
    <source>
        <dbReference type="Proteomes" id="UP001055879"/>
    </source>
</evidence>
<reference evidence="2" key="1">
    <citation type="journal article" date="2022" name="Mol. Ecol. Resour.">
        <title>The genomes of chicory, endive, great burdock and yacon provide insights into Asteraceae palaeo-polyploidization history and plant inulin production.</title>
        <authorList>
            <person name="Fan W."/>
            <person name="Wang S."/>
            <person name="Wang H."/>
            <person name="Wang A."/>
            <person name="Jiang F."/>
            <person name="Liu H."/>
            <person name="Zhao H."/>
            <person name="Xu D."/>
            <person name="Zhang Y."/>
        </authorList>
    </citation>
    <scope>NUCLEOTIDE SEQUENCE [LARGE SCALE GENOMIC DNA]</scope>
    <source>
        <strain evidence="2">cv. Niubang</strain>
    </source>
</reference>
<organism evidence="1 2">
    <name type="scientific">Arctium lappa</name>
    <name type="common">Greater burdock</name>
    <name type="synonym">Lappa major</name>
    <dbReference type="NCBI Taxonomy" id="4217"/>
    <lineage>
        <taxon>Eukaryota</taxon>
        <taxon>Viridiplantae</taxon>
        <taxon>Streptophyta</taxon>
        <taxon>Embryophyta</taxon>
        <taxon>Tracheophyta</taxon>
        <taxon>Spermatophyta</taxon>
        <taxon>Magnoliopsida</taxon>
        <taxon>eudicotyledons</taxon>
        <taxon>Gunneridae</taxon>
        <taxon>Pentapetalae</taxon>
        <taxon>asterids</taxon>
        <taxon>campanulids</taxon>
        <taxon>Asterales</taxon>
        <taxon>Asteraceae</taxon>
        <taxon>Carduoideae</taxon>
        <taxon>Cardueae</taxon>
        <taxon>Arctiinae</taxon>
        <taxon>Arctium</taxon>
    </lineage>
</organism>